<reference evidence="7 8" key="1">
    <citation type="submission" date="2019-07" db="EMBL/GenBank/DDBJ databases">
        <title>Novel species isolated from glacier.</title>
        <authorList>
            <person name="Liu Q."/>
            <person name="Xin Y.-H."/>
        </authorList>
    </citation>
    <scope>NUCLEOTIDE SEQUENCE [LARGE SCALE GENOMIC DNA]</scope>
    <source>
        <strain evidence="7 8">LB1R16</strain>
    </source>
</reference>
<dbReference type="InterPro" id="IPR044665">
    <property type="entry name" value="E_coli_cyclophilin_A-like"/>
</dbReference>
<dbReference type="RefSeq" id="WP_143555067.1">
    <property type="nucleotide sequence ID" value="NZ_VJWA01000001.1"/>
</dbReference>
<dbReference type="OrthoDB" id="9807797at2"/>
<keyword evidence="8" id="KW-1185">Reference proteome</keyword>
<feature type="signal peptide" evidence="5">
    <location>
        <begin position="1"/>
        <end position="19"/>
    </location>
</feature>
<feature type="region of interest" description="Disordered" evidence="4">
    <location>
        <begin position="20"/>
        <end position="42"/>
    </location>
</feature>
<comment type="caution">
    <text evidence="7">The sequence shown here is derived from an EMBL/GenBank/DDBJ whole genome shotgun (WGS) entry which is preliminary data.</text>
</comment>
<evidence type="ECO:0000256" key="3">
    <source>
        <dbReference type="ARBA" id="ARBA00023235"/>
    </source>
</evidence>
<dbReference type="Proteomes" id="UP000317894">
    <property type="component" value="Unassembled WGS sequence"/>
</dbReference>
<evidence type="ECO:0000256" key="1">
    <source>
        <dbReference type="ARBA" id="ARBA00013194"/>
    </source>
</evidence>
<keyword evidence="2" id="KW-0697">Rotamase</keyword>
<dbReference type="GO" id="GO:0003755">
    <property type="term" value="F:peptidyl-prolyl cis-trans isomerase activity"/>
    <property type="evidence" value="ECO:0007669"/>
    <property type="project" value="UniProtKB-KW"/>
</dbReference>
<dbReference type="AlphaFoldDB" id="A0A552UH23"/>
<feature type="domain" description="PPIase cyclophilin-type" evidence="6">
    <location>
        <begin position="65"/>
        <end position="226"/>
    </location>
</feature>
<evidence type="ECO:0000313" key="7">
    <source>
        <dbReference type="EMBL" id="TRW17522.1"/>
    </source>
</evidence>
<protein>
    <recommendedName>
        <fullName evidence="1">peptidylprolyl isomerase</fullName>
        <ecNumber evidence="1">5.2.1.8</ecNumber>
    </recommendedName>
</protein>
<proteinExistence type="predicted"/>
<dbReference type="PANTHER" id="PTHR43246">
    <property type="entry name" value="PEPTIDYL-PROLYL CIS-TRANS ISOMERASE CYP38, CHLOROPLASTIC"/>
    <property type="match status" value="1"/>
</dbReference>
<feature type="compositionally biased region" description="Pro residues" evidence="4">
    <location>
        <begin position="21"/>
        <end position="42"/>
    </location>
</feature>
<dbReference type="Pfam" id="PF00160">
    <property type="entry name" value="Pro_isomerase"/>
    <property type="match status" value="1"/>
</dbReference>
<dbReference type="EMBL" id="VJWA01000001">
    <property type="protein sequence ID" value="TRW17522.1"/>
    <property type="molecule type" value="Genomic_DNA"/>
</dbReference>
<dbReference type="SUPFAM" id="SSF50891">
    <property type="entry name" value="Cyclophilin-like"/>
    <property type="match status" value="1"/>
</dbReference>
<dbReference type="InterPro" id="IPR029000">
    <property type="entry name" value="Cyclophilin-like_dom_sf"/>
</dbReference>
<evidence type="ECO:0000259" key="6">
    <source>
        <dbReference type="PROSITE" id="PS50072"/>
    </source>
</evidence>
<accession>A0A552UH23</accession>
<dbReference type="Gene3D" id="2.40.100.10">
    <property type="entry name" value="Cyclophilin-like"/>
    <property type="match status" value="1"/>
</dbReference>
<keyword evidence="3 7" id="KW-0413">Isomerase</keyword>
<evidence type="ECO:0000256" key="4">
    <source>
        <dbReference type="SAM" id="MobiDB-lite"/>
    </source>
</evidence>
<gene>
    <name evidence="7" type="ORF">FMM06_05035</name>
</gene>
<evidence type="ECO:0000313" key="8">
    <source>
        <dbReference type="Proteomes" id="UP000317894"/>
    </source>
</evidence>
<dbReference type="EC" id="5.2.1.8" evidence="1"/>
<evidence type="ECO:0000256" key="2">
    <source>
        <dbReference type="ARBA" id="ARBA00023110"/>
    </source>
</evidence>
<keyword evidence="5" id="KW-0732">Signal</keyword>
<dbReference type="PROSITE" id="PS50072">
    <property type="entry name" value="CSA_PPIASE_2"/>
    <property type="match status" value="1"/>
</dbReference>
<sequence length="227" mass="23214">MIRTLLLALLAAAPAFAQAPEAPPAPPAAPPEAAAPPASPAPPPVVVPPPAPAKVYATTRVTLKTALGPIVIALEKQRAPVSTAYFLKYIDGKRLDGAEFYRAMKVAPDGSVGLVQGGVRDPKKLLPPVAHEPTSKTGLSHTDGAISLARAAPGTATANFFIIVGTLTGLDAGGGDKDGYAVFGHVVEGMDVVRRILAVPVSKTKGVGVMKGQMIEAPVKITTARRG</sequence>
<name>A0A552UH23_9SPHN</name>
<evidence type="ECO:0000256" key="5">
    <source>
        <dbReference type="SAM" id="SignalP"/>
    </source>
</evidence>
<feature type="chain" id="PRO_5021760869" description="peptidylprolyl isomerase" evidence="5">
    <location>
        <begin position="20"/>
        <end position="227"/>
    </location>
</feature>
<organism evidence="7 8">
    <name type="scientific">Glacieibacterium frigidum</name>
    <dbReference type="NCBI Taxonomy" id="2593303"/>
    <lineage>
        <taxon>Bacteria</taxon>
        <taxon>Pseudomonadati</taxon>
        <taxon>Pseudomonadota</taxon>
        <taxon>Alphaproteobacteria</taxon>
        <taxon>Sphingomonadales</taxon>
        <taxon>Sphingosinicellaceae</taxon>
        <taxon>Glacieibacterium</taxon>
    </lineage>
</organism>
<dbReference type="InterPro" id="IPR002130">
    <property type="entry name" value="Cyclophilin-type_PPIase_dom"/>
</dbReference>